<organism evidence="1 2">
    <name type="scientific">Streptomyces microflavus</name>
    <name type="common">Streptomyces lipmanii</name>
    <dbReference type="NCBI Taxonomy" id="1919"/>
    <lineage>
        <taxon>Bacteria</taxon>
        <taxon>Bacillati</taxon>
        <taxon>Actinomycetota</taxon>
        <taxon>Actinomycetes</taxon>
        <taxon>Kitasatosporales</taxon>
        <taxon>Streptomycetaceae</taxon>
        <taxon>Streptomyces</taxon>
    </lineage>
</organism>
<dbReference type="AlphaFoldDB" id="A0A7J0CYD3"/>
<dbReference type="EMBL" id="BLWD01000001">
    <property type="protein sequence ID" value="GFN07289.1"/>
    <property type="molecule type" value="Genomic_DNA"/>
</dbReference>
<sequence length="208" mass="20617">MAACGGPVYGPPSQPPLLMGPDPAPILSFSANCGIESDWNYLCNAGNGLMTSGAYIQEGFSSAGGLTGKAKADMRSNRQSAQILKSMKNHPGVARLGQVGNSKAMQTAGRGFLVGGIVFTGYSNYQATGGDIPLTVAETVVDTAVVLGATKMGATIGATIGTAIAPGVGTVVGGAVGAAAGAVAGIMATGAVNNAMSKGWKEMKGWFG</sequence>
<evidence type="ECO:0008006" key="3">
    <source>
        <dbReference type="Google" id="ProtNLM"/>
    </source>
</evidence>
<gene>
    <name evidence="1" type="ORF">Smic_58450</name>
</gene>
<protein>
    <recommendedName>
        <fullName evidence="3">Glycine zipper</fullName>
    </recommendedName>
</protein>
<evidence type="ECO:0000313" key="1">
    <source>
        <dbReference type="EMBL" id="GFN07289.1"/>
    </source>
</evidence>
<reference evidence="1 2" key="1">
    <citation type="submission" date="2020-05" db="EMBL/GenBank/DDBJ databases">
        <title>Whole genome shotgun sequence of Streptomyces microflavus NBRC 13062.</title>
        <authorList>
            <person name="Komaki H."/>
            <person name="Tamura T."/>
        </authorList>
    </citation>
    <scope>NUCLEOTIDE SEQUENCE [LARGE SCALE GENOMIC DNA]</scope>
    <source>
        <strain evidence="1 2">NBRC 13062</strain>
    </source>
</reference>
<comment type="caution">
    <text evidence="1">The sequence shown here is derived from an EMBL/GenBank/DDBJ whole genome shotgun (WGS) entry which is preliminary data.</text>
</comment>
<proteinExistence type="predicted"/>
<accession>A0A7J0CYD3</accession>
<evidence type="ECO:0000313" key="2">
    <source>
        <dbReference type="Proteomes" id="UP000498740"/>
    </source>
</evidence>
<name>A0A7J0CYD3_STRMI</name>
<dbReference type="Proteomes" id="UP000498740">
    <property type="component" value="Unassembled WGS sequence"/>
</dbReference>